<evidence type="ECO:0000313" key="1">
    <source>
        <dbReference type="EMBL" id="EYB68846.1"/>
    </source>
</evidence>
<comment type="caution">
    <text evidence="1">The sequence shown here is derived from an EMBL/GenBank/DDBJ whole genome shotgun (WGS) entry which is preliminary data.</text>
</comment>
<accession>A0A016QS76</accession>
<proteinExistence type="predicted"/>
<sequence>MTAHQLDERGFVFLDLAHRPYLIRRWGGNPWLFYWHPDNHWVSLRRVNQAFIWQANARALPDDQAELYHQKQAEWASHLLPTSHKACP</sequence>
<dbReference type="STRING" id="1476583.DEIPH_ctg017orf0224"/>
<dbReference type="Proteomes" id="UP000020492">
    <property type="component" value="Unassembled WGS sequence"/>
</dbReference>
<dbReference type="PATRIC" id="fig|1476583.3.peg.1210"/>
<dbReference type="RefSeq" id="WP_034355373.1">
    <property type="nucleotide sequence ID" value="NZ_JHAC01000017.1"/>
</dbReference>
<protein>
    <submittedName>
        <fullName evidence="1">Uncharacterized protein</fullName>
    </submittedName>
</protein>
<gene>
    <name evidence="1" type="ORF">DEIPH_ctg017orf0224</name>
</gene>
<keyword evidence="2" id="KW-1185">Reference proteome</keyword>
<organism evidence="1 2">
    <name type="scientific">Deinococcus phoenicis</name>
    <dbReference type="NCBI Taxonomy" id="1476583"/>
    <lineage>
        <taxon>Bacteria</taxon>
        <taxon>Thermotogati</taxon>
        <taxon>Deinococcota</taxon>
        <taxon>Deinococci</taxon>
        <taxon>Deinococcales</taxon>
        <taxon>Deinococcaceae</taxon>
        <taxon>Deinococcus</taxon>
    </lineage>
</organism>
<dbReference type="EMBL" id="JHAC01000017">
    <property type="protein sequence ID" value="EYB68846.1"/>
    <property type="molecule type" value="Genomic_DNA"/>
</dbReference>
<reference evidence="1 2" key="1">
    <citation type="submission" date="2014-03" db="EMBL/GenBank/DDBJ databases">
        <title>Draft genome sequence of Deinococcus phoenicis 1P10ME.</title>
        <authorList>
            <person name="Stepanov V.G."/>
            <person name="Vaishampayan P."/>
            <person name="Venkateswaran K."/>
            <person name="Fox G.E."/>
        </authorList>
    </citation>
    <scope>NUCLEOTIDE SEQUENCE [LARGE SCALE GENOMIC DNA]</scope>
    <source>
        <strain evidence="1 2">1P10ME</strain>
    </source>
</reference>
<evidence type="ECO:0000313" key="2">
    <source>
        <dbReference type="Proteomes" id="UP000020492"/>
    </source>
</evidence>
<name>A0A016QS76_9DEIO</name>
<dbReference type="AlphaFoldDB" id="A0A016QS76"/>